<dbReference type="PANTHER" id="PTHR36922">
    <property type="entry name" value="BLL2446 PROTEIN"/>
    <property type="match status" value="1"/>
</dbReference>
<accession>A0A1X1PLJ0</accession>
<keyword evidence="3" id="KW-1185">Reference proteome</keyword>
<gene>
    <name evidence="2" type="ORF">B7G54_07195</name>
    <name evidence="1" type="ORF">LMG29660_05050</name>
</gene>
<dbReference type="InterPro" id="IPR018531">
    <property type="entry name" value="DUF1993"/>
</dbReference>
<dbReference type="PANTHER" id="PTHR36922:SF1">
    <property type="entry name" value="DUF1993 DOMAIN-CONTAINING PROTEIN"/>
    <property type="match status" value="1"/>
</dbReference>
<protein>
    <recommendedName>
        <fullName evidence="5">DUF1993 domain-containing protein</fullName>
    </recommendedName>
</protein>
<dbReference type="EMBL" id="CADIKG010000015">
    <property type="protein sequence ID" value="CAB3764670.1"/>
    <property type="molecule type" value="Genomic_DNA"/>
</dbReference>
<organism evidence="2 3">
    <name type="scientific">Burkholderia puraquae</name>
    <dbReference type="NCBI Taxonomy" id="1904757"/>
    <lineage>
        <taxon>Bacteria</taxon>
        <taxon>Pseudomonadati</taxon>
        <taxon>Pseudomonadota</taxon>
        <taxon>Betaproteobacteria</taxon>
        <taxon>Burkholderiales</taxon>
        <taxon>Burkholderiaceae</taxon>
        <taxon>Burkholderia</taxon>
        <taxon>Burkholderia cepacia complex</taxon>
    </lineage>
</organism>
<evidence type="ECO:0000313" key="2">
    <source>
        <dbReference type="EMBL" id="ORT87689.1"/>
    </source>
</evidence>
<dbReference type="Gene3D" id="1.20.120.450">
    <property type="entry name" value="dinb family like domain"/>
    <property type="match status" value="1"/>
</dbReference>
<dbReference type="Proteomes" id="UP000193146">
    <property type="component" value="Unassembled WGS sequence"/>
</dbReference>
<reference evidence="2 3" key="1">
    <citation type="submission" date="2017-04" db="EMBL/GenBank/DDBJ databases">
        <title>Burkholderia puraquae sp. nov., a novel Burkholderia cepacia complex species from hospital setting samples.</title>
        <authorList>
            <person name="Martina P."/>
            <person name="Leguizamon M."/>
            <person name="Prieto C."/>
            <person name="Sousa S."/>
            <person name="Montanaro P."/>
            <person name="Draghi W."/>
            <person name="Staembler M."/>
            <person name="Bettiol M."/>
            <person name="Figoli C."/>
            <person name="Palau J."/>
            <person name="Alvarez F."/>
            <person name="Benetti S."/>
            <person name="Anchat E."/>
            <person name="Vescina C."/>
            <person name="Ferreras J."/>
            <person name="Lasch P."/>
            <person name="Lagares A."/>
            <person name="Zorreguieta A."/>
            <person name="Yantorno O."/>
            <person name="Bosch A."/>
        </authorList>
    </citation>
    <scope>NUCLEOTIDE SEQUENCE [LARGE SCALE GENOMIC DNA]</scope>
    <source>
        <strain evidence="2 3">CAMPA 1040</strain>
    </source>
</reference>
<evidence type="ECO:0000313" key="3">
    <source>
        <dbReference type="Proteomes" id="UP000193146"/>
    </source>
</evidence>
<dbReference type="SUPFAM" id="SSF109854">
    <property type="entry name" value="DinB/YfiT-like putative metalloenzymes"/>
    <property type="match status" value="1"/>
</dbReference>
<dbReference type="InterPro" id="IPR034660">
    <property type="entry name" value="DinB/YfiT-like"/>
</dbReference>
<dbReference type="EMBL" id="NBYX01000003">
    <property type="protein sequence ID" value="ORT87689.1"/>
    <property type="molecule type" value="Genomic_DNA"/>
</dbReference>
<evidence type="ECO:0000313" key="1">
    <source>
        <dbReference type="EMBL" id="CAB3764670.1"/>
    </source>
</evidence>
<dbReference type="AlphaFoldDB" id="A0A1X1PLJ0"/>
<proteinExistence type="predicted"/>
<dbReference type="OrthoDB" id="338237at2"/>
<dbReference type="Pfam" id="PF09351">
    <property type="entry name" value="DUF1993"/>
    <property type="match status" value="1"/>
</dbReference>
<dbReference type="RefSeq" id="WP_085038829.1">
    <property type="nucleotide sequence ID" value="NZ_CADIKG010000015.1"/>
</dbReference>
<name>A0A1X1PLJ0_9BURK</name>
<evidence type="ECO:0008006" key="5">
    <source>
        <dbReference type="Google" id="ProtNLM"/>
    </source>
</evidence>
<dbReference type="Proteomes" id="UP000494135">
    <property type="component" value="Unassembled WGS sequence"/>
</dbReference>
<reference evidence="1 4" key="2">
    <citation type="submission" date="2020-04" db="EMBL/GenBank/DDBJ databases">
        <authorList>
            <person name="De Canck E."/>
        </authorList>
    </citation>
    <scope>NUCLEOTIDE SEQUENCE [LARGE SCALE GENOMIC DNA]</scope>
    <source>
        <strain evidence="1 4">LMG 29660</strain>
    </source>
</reference>
<evidence type="ECO:0000313" key="4">
    <source>
        <dbReference type="Proteomes" id="UP000494135"/>
    </source>
</evidence>
<sequence>MYAQAIAQCVQAVKTMETYLDKAERFAHAKKFDVVVLLSTRLAPDMGGLLYQIQSACDYLKGGAAWLSGQQPPRHEDNEQTLDDARARIRKTIEFAESVKVDQYADAASQIVKVSWVPGKLTGENYLLQIVIPNVYFHVAMAYAILRTNGVDVGKLDFIGPVNSFDA</sequence>